<name>A0ABX7JEU4_9RHOB</name>
<gene>
    <name evidence="3" type="ORF">JWJ88_07070</name>
</gene>
<organism evidence="3 4">
    <name type="scientific">Paracoccus methylovorus</name>
    <dbReference type="NCBI Taxonomy" id="2812658"/>
    <lineage>
        <taxon>Bacteria</taxon>
        <taxon>Pseudomonadati</taxon>
        <taxon>Pseudomonadota</taxon>
        <taxon>Alphaproteobacteria</taxon>
        <taxon>Rhodobacterales</taxon>
        <taxon>Paracoccaceae</taxon>
        <taxon>Paracoccus</taxon>
    </lineage>
</organism>
<dbReference type="Pfam" id="PF13403">
    <property type="entry name" value="Hint_2"/>
    <property type="match status" value="1"/>
</dbReference>
<evidence type="ECO:0000259" key="2">
    <source>
        <dbReference type="Pfam" id="PF13403"/>
    </source>
</evidence>
<accession>A0ABX7JEU4</accession>
<reference evidence="3 4" key="1">
    <citation type="submission" date="2021-02" db="EMBL/GenBank/DDBJ databases">
        <title>Paracoccus methylovroum sp.nov., a new methanol and methylamine utilizing methylotrophic denitrifer.</title>
        <authorList>
            <person name="Timsy T."/>
            <person name="Behrendt U."/>
            <person name="Ulrich A."/>
            <person name="Spanner T."/>
            <person name="Foesel B.U."/>
            <person name="Horn M.A."/>
            <person name="Kolb S."/>
        </authorList>
    </citation>
    <scope>NUCLEOTIDE SEQUENCE [LARGE SCALE GENOMIC DNA]</scope>
    <source>
        <strain evidence="3 4">H4-D09</strain>
    </source>
</reference>
<dbReference type="InterPro" id="IPR028992">
    <property type="entry name" value="Hedgehog/Intein_dom"/>
</dbReference>
<evidence type="ECO:0000313" key="4">
    <source>
        <dbReference type="Proteomes" id="UP000663629"/>
    </source>
</evidence>
<feature type="domain" description="Hedgehog/Intein (Hint)" evidence="2">
    <location>
        <begin position="170"/>
        <end position="316"/>
    </location>
</feature>
<dbReference type="Proteomes" id="UP000663629">
    <property type="component" value="Chromosome 1"/>
</dbReference>
<feature type="region of interest" description="Disordered" evidence="1">
    <location>
        <begin position="345"/>
        <end position="377"/>
    </location>
</feature>
<dbReference type="InterPro" id="IPR036844">
    <property type="entry name" value="Hint_dom_sf"/>
</dbReference>
<dbReference type="Gene3D" id="2.170.16.10">
    <property type="entry name" value="Hedgehog/Intein (Hint) domain"/>
    <property type="match status" value="1"/>
</dbReference>
<proteinExistence type="predicted"/>
<evidence type="ECO:0000313" key="3">
    <source>
        <dbReference type="EMBL" id="QRZ12381.1"/>
    </source>
</evidence>
<sequence>MPITLNFIFISNYNLFDLDPNEAVDGAENAGFLIGQTFGDADNPLVDRIDQVDLHDGNGNHQIALDGPEGGPAEEYVTYQGYNYYLDSCIIYTGTVTYADGTTDEGVTLRIVQAIDSEGRRTLTVAPPRPGIDQYAIDPDAANPIQSITITGLVDDTLTYFDFEAYVDPTCFRNGTLILTERGDVAVEDLRVGDMVITRDHGPQPLRWIGGKQLGTELLGLFDKLRPVRIRAGALGHGLPRRDLYVSQQHRILVSSKIAERMFGAPEVLVAAKHLTEIEGIEIDDSVQPLTYYHLLFDRHEIVCSEGAQTESLFTGTEALKTLDPAARAEIMALFPELVAEGHMPQPARRIGNGREGRRLAQRHSANRRELQQALIG</sequence>
<dbReference type="SUPFAM" id="SSF51294">
    <property type="entry name" value="Hedgehog/intein (Hint) domain"/>
    <property type="match status" value="1"/>
</dbReference>
<protein>
    <submittedName>
        <fullName evidence="3">Hint domain-containing protein</fullName>
    </submittedName>
</protein>
<keyword evidence="4" id="KW-1185">Reference proteome</keyword>
<dbReference type="EMBL" id="CP070368">
    <property type="protein sequence ID" value="QRZ12381.1"/>
    <property type="molecule type" value="Genomic_DNA"/>
</dbReference>
<evidence type="ECO:0000256" key="1">
    <source>
        <dbReference type="SAM" id="MobiDB-lite"/>
    </source>
</evidence>